<keyword evidence="2" id="KW-0413">Isomerase</keyword>
<dbReference type="Pfam" id="PF13580">
    <property type="entry name" value="SIS_2"/>
    <property type="match status" value="1"/>
</dbReference>
<gene>
    <name evidence="2" type="ORF">SAMN05421791_10930</name>
</gene>
<dbReference type="GO" id="GO:0016853">
    <property type="term" value="F:isomerase activity"/>
    <property type="evidence" value="ECO:0007669"/>
    <property type="project" value="UniProtKB-KW"/>
</dbReference>
<sequence>MDYEIEFKKRTAIFDDIANNRSKDLKHLSNLIFNTIKSGNKIMTVGNGGSAANAQHITGDIIGRYKIERSGFPAISLTVDPSVMTATANDYGYENVFARQVEGLGNENDLLIVLSSSAHSENIVRAAHKANEMGIQTVGVLGNTGGTIAEALDYSINFAFKESDLVEEAAMTIFHIILIEVEQKLVKLREGDGNVN</sequence>
<dbReference type="InterPro" id="IPR046348">
    <property type="entry name" value="SIS_dom_sf"/>
</dbReference>
<dbReference type="CDD" id="cd05006">
    <property type="entry name" value="SIS_GmhA"/>
    <property type="match status" value="1"/>
</dbReference>
<dbReference type="PROSITE" id="PS51464">
    <property type="entry name" value="SIS"/>
    <property type="match status" value="1"/>
</dbReference>
<feature type="domain" description="SIS" evidence="1">
    <location>
        <begin position="32"/>
        <end position="187"/>
    </location>
</feature>
<dbReference type="PANTHER" id="PTHR30390">
    <property type="entry name" value="SEDOHEPTULOSE 7-PHOSPHATE ISOMERASE / DNAA INITIATOR-ASSOCIATING FACTOR FOR REPLICATION INITIATION"/>
    <property type="match status" value="1"/>
</dbReference>
<dbReference type="SUPFAM" id="SSF53697">
    <property type="entry name" value="SIS domain"/>
    <property type="match status" value="1"/>
</dbReference>
<dbReference type="GO" id="GO:1901135">
    <property type="term" value="P:carbohydrate derivative metabolic process"/>
    <property type="evidence" value="ECO:0007669"/>
    <property type="project" value="InterPro"/>
</dbReference>
<evidence type="ECO:0000313" key="3">
    <source>
        <dbReference type="Proteomes" id="UP000199708"/>
    </source>
</evidence>
<keyword evidence="3" id="KW-1185">Reference proteome</keyword>
<dbReference type="Proteomes" id="UP000199708">
    <property type="component" value="Unassembled WGS sequence"/>
</dbReference>
<evidence type="ECO:0000313" key="2">
    <source>
        <dbReference type="EMBL" id="SDG44809.1"/>
    </source>
</evidence>
<name>A0A1G7UCP4_9LACT</name>
<dbReference type="STRING" id="120956.SAMN05421791_10930"/>
<dbReference type="InterPro" id="IPR050099">
    <property type="entry name" value="SIS_GmhA/DiaA_subfam"/>
</dbReference>
<organism evidence="2 3">
    <name type="scientific">Facklamia miroungae</name>
    <dbReference type="NCBI Taxonomy" id="120956"/>
    <lineage>
        <taxon>Bacteria</taxon>
        <taxon>Bacillati</taxon>
        <taxon>Bacillota</taxon>
        <taxon>Bacilli</taxon>
        <taxon>Lactobacillales</taxon>
        <taxon>Aerococcaceae</taxon>
        <taxon>Facklamia</taxon>
    </lineage>
</organism>
<reference evidence="2 3" key="1">
    <citation type="submission" date="2016-10" db="EMBL/GenBank/DDBJ databases">
        <authorList>
            <person name="de Groot N.N."/>
        </authorList>
    </citation>
    <scope>NUCLEOTIDE SEQUENCE [LARGE SCALE GENOMIC DNA]</scope>
    <source>
        <strain evidence="2 3">ATCC BAA-466</strain>
    </source>
</reference>
<dbReference type="InterPro" id="IPR035461">
    <property type="entry name" value="GmhA/DiaA"/>
</dbReference>
<dbReference type="AlphaFoldDB" id="A0A1G7UCP4"/>
<evidence type="ECO:0000259" key="1">
    <source>
        <dbReference type="PROSITE" id="PS51464"/>
    </source>
</evidence>
<dbReference type="Gene3D" id="3.40.50.10490">
    <property type="entry name" value="Glucose-6-phosphate isomerase like protein, domain 1"/>
    <property type="match status" value="1"/>
</dbReference>
<protein>
    <submittedName>
        <fullName evidence="2">D-sedoheptulose 7-phosphate isomerase</fullName>
    </submittedName>
</protein>
<dbReference type="InterPro" id="IPR001347">
    <property type="entry name" value="SIS_dom"/>
</dbReference>
<dbReference type="GO" id="GO:0097367">
    <property type="term" value="F:carbohydrate derivative binding"/>
    <property type="evidence" value="ECO:0007669"/>
    <property type="project" value="InterPro"/>
</dbReference>
<accession>A0A1G7UCP4</accession>
<dbReference type="RefSeq" id="WP_245694856.1">
    <property type="nucleotide sequence ID" value="NZ_FNCK01000009.1"/>
</dbReference>
<dbReference type="EMBL" id="FNCK01000009">
    <property type="protein sequence ID" value="SDG44809.1"/>
    <property type="molecule type" value="Genomic_DNA"/>
</dbReference>
<proteinExistence type="predicted"/>